<dbReference type="PANTHER" id="PTHR10314">
    <property type="entry name" value="CYSTATHIONINE BETA-SYNTHASE"/>
    <property type="match status" value="1"/>
</dbReference>
<evidence type="ECO:0000256" key="1">
    <source>
        <dbReference type="ARBA" id="ARBA00001933"/>
    </source>
</evidence>
<dbReference type="InterPro" id="IPR050214">
    <property type="entry name" value="Cys_Synth/Cystath_Beta-Synth"/>
</dbReference>
<evidence type="ECO:0000256" key="4">
    <source>
        <dbReference type="ARBA" id="ARBA00022898"/>
    </source>
</evidence>
<dbReference type="InterPro" id="IPR023927">
    <property type="entry name" value="SbnA"/>
</dbReference>
<keyword evidence="7" id="KW-1185">Reference proteome</keyword>
<dbReference type="GO" id="GO:0016740">
    <property type="term" value="F:transferase activity"/>
    <property type="evidence" value="ECO:0007669"/>
    <property type="project" value="UniProtKB-KW"/>
</dbReference>
<sequence>MVSHAQISHSRYEGKAPVRAPQDLILDEIFVDLQPALGRSLSLKCEGFNFFGSVKAKAAVAMISAAEESGRLKPGSTIIESSSGSLGIAVSAIAADRGYRFVCVTDVRCNERNIRLMRSLGAEVVLISEPDENGGFLGSRIRYVEAACAADPELVWLNQYANENNWRAHYRTTAPSIVRNFPDLEYLFVGAGTTGTLLGCARYLKEIGHPARVVAVDTAGSVTFGGPPGRRLIPGLGSSRPPAFSDQNGVDEVMMVEEADTIRMCLYLARRGFLFGGSTGTVLHAAWKRLLDERPDARAVAVSPDFGERYLDTIYDEDWVRLHFGDIGRFDPLRELAAPMAEYVQG</sequence>
<reference evidence="6" key="1">
    <citation type="journal article" date="2014" name="Int. J. Syst. Evol. Microbiol.">
        <title>Complete genome sequence of Corynebacterium casei LMG S-19264T (=DSM 44701T), isolated from a smear-ripened cheese.</title>
        <authorList>
            <consortium name="US DOE Joint Genome Institute (JGI-PGF)"/>
            <person name="Walter F."/>
            <person name="Albersmeier A."/>
            <person name="Kalinowski J."/>
            <person name="Ruckert C."/>
        </authorList>
    </citation>
    <scope>NUCLEOTIDE SEQUENCE</scope>
    <source>
        <strain evidence="6">JCM 4391</strain>
    </source>
</reference>
<dbReference type="SUPFAM" id="SSF53686">
    <property type="entry name" value="Tryptophan synthase beta subunit-like PLP-dependent enzymes"/>
    <property type="match status" value="1"/>
</dbReference>
<dbReference type="InterPro" id="IPR001926">
    <property type="entry name" value="TrpB-like_PALP"/>
</dbReference>
<evidence type="ECO:0000256" key="3">
    <source>
        <dbReference type="ARBA" id="ARBA00022679"/>
    </source>
</evidence>
<comment type="caution">
    <text evidence="6">The sequence shown here is derived from an EMBL/GenBank/DDBJ whole genome shotgun (WGS) entry which is preliminary data.</text>
</comment>
<evidence type="ECO:0000313" key="6">
    <source>
        <dbReference type="EMBL" id="GGU46685.1"/>
    </source>
</evidence>
<dbReference type="CDD" id="cd01561">
    <property type="entry name" value="CBS_like"/>
    <property type="match status" value="1"/>
</dbReference>
<proteinExistence type="predicted"/>
<dbReference type="EMBL" id="BMTP01000009">
    <property type="protein sequence ID" value="GGU46685.1"/>
    <property type="molecule type" value="Genomic_DNA"/>
</dbReference>
<gene>
    <name evidence="6" type="primary">cysK</name>
    <name evidence="6" type="ORF">GCM10010274_38910</name>
</gene>
<feature type="domain" description="Tryptophan synthase beta chain-like PALP" evidence="5">
    <location>
        <begin position="33"/>
        <end position="305"/>
    </location>
</feature>
<name>A0A918M5X5_9ACTN</name>
<comment type="subunit">
    <text evidence="2">Homodimer.</text>
</comment>
<dbReference type="AlphaFoldDB" id="A0A918M5X5"/>
<dbReference type="Gene3D" id="3.40.50.1100">
    <property type="match status" value="2"/>
</dbReference>
<dbReference type="Pfam" id="PF00291">
    <property type="entry name" value="PALP"/>
    <property type="match status" value="1"/>
</dbReference>
<keyword evidence="3" id="KW-0808">Transferase</keyword>
<dbReference type="NCBIfam" id="TIGR03945">
    <property type="entry name" value="PLP_SbnA_fam"/>
    <property type="match status" value="1"/>
</dbReference>
<dbReference type="InterPro" id="IPR036052">
    <property type="entry name" value="TrpB-like_PALP_sf"/>
</dbReference>
<evidence type="ECO:0000259" key="5">
    <source>
        <dbReference type="Pfam" id="PF00291"/>
    </source>
</evidence>
<evidence type="ECO:0000256" key="2">
    <source>
        <dbReference type="ARBA" id="ARBA00011738"/>
    </source>
</evidence>
<keyword evidence="4" id="KW-0663">Pyridoxal phosphate</keyword>
<protein>
    <submittedName>
        <fullName evidence="6">2,3-diaminopropionate biosynthesis protein SbnA</fullName>
    </submittedName>
</protein>
<evidence type="ECO:0000313" key="7">
    <source>
        <dbReference type="Proteomes" id="UP000636661"/>
    </source>
</evidence>
<organism evidence="6 7">
    <name type="scientific">Streptomyces lavendofoliae</name>
    <dbReference type="NCBI Taxonomy" id="67314"/>
    <lineage>
        <taxon>Bacteria</taxon>
        <taxon>Bacillati</taxon>
        <taxon>Actinomycetota</taxon>
        <taxon>Actinomycetes</taxon>
        <taxon>Kitasatosporales</taxon>
        <taxon>Streptomycetaceae</taxon>
        <taxon>Streptomyces</taxon>
    </lineage>
</organism>
<accession>A0A918M5X5</accession>
<comment type="cofactor">
    <cofactor evidence="1">
        <name>pyridoxal 5'-phosphate</name>
        <dbReference type="ChEBI" id="CHEBI:597326"/>
    </cofactor>
</comment>
<reference evidence="6" key="2">
    <citation type="submission" date="2020-09" db="EMBL/GenBank/DDBJ databases">
        <authorList>
            <person name="Sun Q."/>
            <person name="Ohkuma M."/>
        </authorList>
    </citation>
    <scope>NUCLEOTIDE SEQUENCE</scope>
    <source>
        <strain evidence="6">JCM 4391</strain>
    </source>
</reference>
<dbReference type="Proteomes" id="UP000636661">
    <property type="component" value="Unassembled WGS sequence"/>
</dbReference>
<dbReference type="GO" id="GO:1901605">
    <property type="term" value="P:alpha-amino acid metabolic process"/>
    <property type="evidence" value="ECO:0007669"/>
    <property type="project" value="UniProtKB-ARBA"/>
</dbReference>